<keyword evidence="7 12" id="KW-0406">Ion transport</keyword>
<dbReference type="InterPro" id="IPR003691">
    <property type="entry name" value="FluC"/>
</dbReference>
<keyword evidence="6 12" id="KW-0915">Sodium</keyword>
<evidence type="ECO:0000256" key="6">
    <source>
        <dbReference type="ARBA" id="ARBA00023053"/>
    </source>
</evidence>
<comment type="subcellular location">
    <subcellularLocation>
        <location evidence="1 12">Cell membrane</location>
        <topology evidence="1 12">Multi-pass membrane protein</topology>
    </subcellularLocation>
</comment>
<evidence type="ECO:0000256" key="2">
    <source>
        <dbReference type="ARBA" id="ARBA00022475"/>
    </source>
</evidence>
<proteinExistence type="inferred from homology"/>
<accession>A0A9X9X706</accession>
<keyword evidence="4 12" id="KW-0812">Transmembrane</keyword>
<feature type="transmembrane region" description="Helical" evidence="12">
    <location>
        <begin position="37"/>
        <end position="60"/>
    </location>
</feature>
<evidence type="ECO:0000256" key="11">
    <source>
        <dbReference type="ARBA" id="ARBA00035585"/>
    </source>
</evidence>
<evidence type="ECO:0000256" key="8">
    <source>
        <dbReference type="ARBA" id="ARBA00023136"/>
    </source>
</evidence>
<dbReference type="AlphaFoldDB" id="A0A9X9X706"/>
<keyword evidence="3" id="KW-0997">Cell inner membrane</keyword>
<keyword evidence="8 12" id="KW-0472">Membrane</keyword>
<reference evidence="13" key="1">
    <citation type="submission" date="2020-01" db="EMBL/GenBank/DDBJ databases">
        <authorList>
            <person name="Rat A."/>
        </authorList>
    </citation>
    <scope>NUCLEOTIDE SEQUENCE</scope>
    <source>
        <strain evidence="13">LMG 31228</strain>
    </source>
</reference>
<reference evidence="13" key="2">
    <citation type="journal article" date="2021" name="Syst. Appl. Microbiol.">
        <title>Roseomonas hellenica sp. nov., isolated from roots of wild-growing Alkanna tinctoria.</title>
        <authorList>
            <person name="Rat A."/>
            <person name="Naranjo H.D."/>
            <person name="Lebbe L."/>
            <person name="Cnockaert M."/>
            <person name="Krigas N."/>
            <person name="Grigoriadou K."/>
            <person name="Maloupa E."/>
            <person name="Willems A."/>
        </authorList>
    </citation>
    <scope>NUCLEOTIDE SEQUENCE</scope>
    <source>
        <strain evidence="13">LMG 31228</strain>
    </source>
</reference>
<name>A0A9X9X706_9PROT</name>
<evidence type="ECO:0000256" key="12">
    <source>
        <dbReference type="HAMAP-Rule" id="MF_00454"/>
    </source>
</evidence>
<dbReference type="GO" id="GO:0140114">
    <property type="term" value="P:cellular detoxification of fluoride"/>
    <property type="evidence" value="ECO:0007669"/>
    <property type="project" value="UniProtKB-UniRule"/>
</dbReference>
<feature type="binding site" evidence="12">
    <location>
        <position position="85"/>
    </location>
    <ligand>
        <name>Na(+)</name>
        <dbReference type="ChEBI" id="CHEBI:29101"/>
        <note>structural</note>
    </ligand>
</feature>
<dbReference type="NCBIfam" id="TIGR00494">
    <property type="entry name" value="crcB"/>
    <property type="match status" value="1"/>
</dbReference>
<evidence type="ECO:0000256" key="1">
    <source>
        <dbReference type="ARBA" id="ARBA00004651"/>
    </source>
</evidence>
<feature type="transmembrane region" description="Helical" evidence="12">
    <location>
        <begin position="6"/>
        <end position="25"/>
    </location>
</feature>
<keyword evidence="2 12" id="KW-1003">Cell membrane</keyword>
<protein>
    <recommendedName>
        <fullName evidence="12">Fluoride-specific ion channel FluC</fullName>
    </recommendedName>
</protein>
<dbReference type="NCBIfam" id="NF010799">
    <property type="entry name" value="PRK14203.1"/>
    <property type="match status" value="1"/>
</dbReference>
<comment type="function">
    <text evidence="12">Fluoride-specific ion channel. Important for reducing fluoride concentration in the cell, thus reducing its toxicity.</text>
</comment>
<keyword evidence="9 12" id="KW-0407">Ion channel</keyword>
<dbReference type="GO" id="GO:0046872">
    <property type="term" value="F:metal ion binding"/>
    <property type="evidence" value="ECO:0007669"/>
    <property type="project" value="UniProtKB-KW"/>
</dbReference>
<feature type="transmembrane region" description="Helical" evidence="12">
    <location>
        <begin position="110"/>
        <end position="133"/>
    </location>
</feature>
<keyword evidence="5 12" id="KW-1133">Transmembrane helix</keyword>
<dbReference type="GO" id="GO:0005886">
    <property type="term" value="C:plasma membrane"/>
    <property type="evidence" value="ECO:0007669"/>
    <property type="project" value="UniProtKB-SubCell"/>
</dbReference>
<evidence type="ECO:0000256" key="4">
    <source>
        <dbReference type="ARBA" id="ARBA00022692"/>
    </source>
</evidence>
<evidence type="ECO:0000256" key="3">
    <source>
        <dbReference type="ARBA" id="ARBA00022519"/>
    </source>
</evidence>
<comment type="activity regulation">
    <text evidence="12">Na(+) is not transported, but it plays an essential structural role and its presence is essential for fluoride channel function.</text>
</comment>
<feature type="binding site" evidence="12">
    <location>
        <position position="82"/>
    </location>
    <ligand>
        <name>Na(+)</name>
        <dbReference type="ChEBI" id="CHEBI:29101"/>
        <note>structural</note>
    </ligand>
</feature>
<evidence type="ECO:0000313" key="14">
    <source>
        <dbReference type="Proteomes" id="UP001138709"/>
    </source>
</evidence>
<dbReference type="EMBL" id="JAAEDL010000002">
    <property type="protein sequence ID" value="MBR0679492.1"/>
    <property type="molecule type" value="Genomic_DNA"/>
</dbReference>
<dbReference type="HAMAP" id="MF_00454">
    <property type="entry name" value="FluC"/>
    <property type="match status" value="1"/>
</dbReference>
<sequence length="134" mass="13935">MQGSMMHLLLVAFGGAVGACGRFWLSGVVARRVGETFPWGTLVVNVTGATAIGLLAAGFMTADGVLEHWREAWLLLVTGILGSYTTVSSFSLQTLALARAGEAWRAALNVMLSLGLCLSAALAGHQAGLWLFAG</sequence>
<keyword evidence="12" id="KW-0479">Metal-binding</keyword>
<evidence type="ECO:0000256" key="10">
    <source>
        <dbReference type="ARBA" id="ARBA00035120"/>
    </source>
</evidence>
<evidence type="ECO:0000256" key="9">
    <source>
        <dbReference type="ARBA" id="ARBA00023303"/>
    </source>
</evidence>
<keyword evidence="12" id="KW-0813">Transport</keyword>
<keyword evidence="14" id="KW-1185">Reference proteome</keyword>
<evidence type="ECO:0000256" key="7">
    <source>
        <dbReference type="ARBA" id="ARBA00023065"/>
    </source>
</evidence>
<comment type="catalytic activity">
    <reaction evidence="11">
        <text>fluoride(in) = fluoride(out)</text>
        <dbReference type="Rhea" id="RHEA:76159"/>
        <dbReference type="ChEBI" id="CHEBI:17051"/>
    </reaction>
    <physiologicalReaction direction="left-to-right" evidence="11">
        <dbReference type="Rhea" id="RHEA:76160"/>
    </physiologicalReaction>
</comment>
<gene>
    <name evidence="12 13" type="primary">crcB</name>
    <name evidence="12" type="synonym">fluC</name>
    <name evidence="13" type="ORF">GXW74_03265</name>
</gene>
<feature type="transmembrane region" description="Helical" evidence="12">
    <location>
        <begin position="72"/>
        <end position="98"/>
    </location>
</feature>
<dbReference type="Pfam" id="PF02537">
    <property type="entry name" value="CRCB"/>
    <property type="match status" value="1"/>
</dbReference>
<dbReference type="GO" id="GO:0062054">
    <property type="term" value="F:fluoride channel activity"/>
    <property type="evidence" value="ECO:0007669"/>
    <property type="project" value="UniProtKB-UniRule"/>
</dbReference>
<comment type="similarity">
    <text evidence="10 12">Belongs to the fluoride channel Fluc/FEX (TC 1.A.43) family.</text>
</comment>
<evidence type="ECO:0000256" key="5">
    <source>
        <dbReference type="ARBA" id="ARBA00022989"/>
    </source>
</evidence>
<dbReference type="Proteomes" id="UP001138709">
    <property type="component" value="Unassembled WGS sequence"/>
</dbReference>
<organism evidence="13 14">
    <name type="scientific">Neoroseomonas eburnea</name>
    <dbReference type="NCBI Taxonomy" id="1346889"/>
    <lineage>
        <taxon>Bacteria</taxon>
        <taxon>Pseudomonadati</taxon>
        <taxon>Pseudomonadota</taxon>
        <taxon>Alphaproteobacteria</taxon>
        <taxon>Acetobacterales</taxon>
        <taxon>Acetobacteraceae</taxon>
        <taxon>Neoroseomonas</taxon>
    </lineage>
</organism>
<comment type="caution">
    <text evidence="13">The sequence shown here is derived from an EMBL/GenBank/DDBJ whole genome shotgun (WGS) entry which is preliminary data.</text>
</comment>
<dbReference type="PANTHER" id="PTHR28259">
    <property type="entry name" value="FLUORIDE EXPORT PROTEIN 1-RELATED"/>
    <property type="match status" value="1"/>
</dbReference>
<evidence type="ECO:0000313" key="13">
    <source>
        <dbReference type="EMBL" id="MBR0679492.1"/>
    </source>
</evidence>
<dbReference type="PANTHER" id="PTHR28259:SF1">
    <property type="entry name" value="FLUORIDE EXPORT PROTEIN 1-RELATED"/>
    <property type="match status" value="1"/>
</dbReference>